<accession>A0A0A9HJM1</accession>
<reference evidence="1" key="1">
    <citation type="submission" date="2014-09" db="EMBL/GenBank/DDBJ databases">
        <authorList>
            <person name="Magalhaes I.L.F."/>
            <person name="Oliveira U."/>
            <person name="Santos F.R."/>
            <person name="Vidigal T.H.D.A."/>
            <person name="Brescovit A.D."/>
            <person name="Santos A.J."/>
        </authorList>
    </citation>
    <scope>NUCLEOTIDE SEQUENCE</scope>
    <source>
        <tissue evidence="1">Shoot tissue taken approximately 20 cm above the soil surface</tissue>
    </source>
</reference>
<name>A0A0A9HJM1_ARUDO</name>
<organism evidence="1">
    <name type="scientific">Arundo donax</name>
    <name type="common">Giant reed</name>
    <name type="synonym">Donax arundinaceus</name>
    <dbReference type="NCBI Taxonomy" id="35708"/>
    <lineage>
        <taxon>Eukaryota</taxon>
        <taxon>Viridiplantae</taxon>
        <taxon>Streptophyta</taxon>
        <taxon>Embryophyta</taxon>
        <taxon>Tracheophyta</taxon>
        <taxon>Spermatophyta</taxon>
        <taxon>Magnoliopsida</taxon>
        <taxon>Liliopsida</taxon>
        <taxon>Poales</taxon>
        <taxon>Poaceae</taxon>
        <taxon>PACMAD clade</taxon>
        <taxon>Arundinoideae</taxon>
        <taxon>Arundineae</taxon>
        <taxon>Arundo</taxon>
    </lineage>
</organism>
<dbReference type="EMBL" id="GBRH01162850">
    <property type="protein sequence ID" value="JAE35046.1"/>
    <property type="molecule type" value="Transcribed_RNA"/>
</dbReference>
<proteinExistence type="predicted"/>
<evidence type="ECO:0000313" key="1">
    <source>
        <dbReference type="EMBL" id="JAE35046.1"/>
    </source>
</evidence>
<dbReference type="AlphaFoldDB" id="A0A0A9HJM1"/>
<protein>
    <submittedName>
        <fullName evidence="1">Uncharacterized protein</fullName>
    </submittedName>
</protein>
<sequence length="37" mass="4176">MATSSEQTGGNRILWIIYSIRFISPSKVTLSLRVPRP</sequence>
<reference evidence="1" key="2">
    <citation type="journal article" date="2015" name="Data Brief">
        <title>Shoot transcriptome of the giant reed, Arundo donax.</title>
        <authorList>
            <person name="Barrero R.A."/>
            <person name="Guerrero F.D."/>
            <person name="Moolhuijzen P."/>
            <person name="Goolsby J.A."/>
            <person name="Tidwell J."/>
            <person name="Bellgard S.E."/>
            <person name="Bellgard M.I."/>
        </authorList>
    </citation>
    <scope>NUCLEOTIDE SEQUENCE</scope>
    <source>
        <tissue evidence="1">Shoot tissue taken approximately 20 cm above the soil surface</tissue>
    </source>
</reference>